<feature type="compositionally biased region" description="Basic residues" evidence="1">
    <location>
        <begin position="392"/>
        <end position="407"/>
    </location>
</feature>
<feature type="compositionally biased region" description="Low complexity" evidence="1">
    <location>
        <begin position="519"/>
        <end position="539"/>
    </location>
</feature>
<feature type="region of interest" description="Disordered" evidence="1">
    <location>
        <begin position="367"/>
        <end position="418"/>
    </location>
</feature>
<evidence type="ECO:0000256" key="1">
    <source>
        <dbReference type="SAM" id="MobiDB-lite"/>
    </source>
</evidence>
<protein>
    <submittedName>
        <fullName evidence="2">(northern house mosquito) hypothetical protein</fullName>
    </submittedName>
</protein>
<evidence type="ECO:0000313" key="2">
    <source>
        <dbReference type="EMBL" id="CAG6466945.1"/>
    </source>
</evidence>
<dbReference type="EMBL" id="HBUE01057339">
    <property type="protein sequence ID" value="CAG6466953.1"/>
    <property type="molecule type" value="Transcribed_RNA"/>
</dbReference>
<dbReference type="EMBL" id="HBUE01057336">
    <property type="protein sequence ID" value="CAG6466945.1"/>
    <property type="molecule type" value="Transcribed_RNA"/>
</dbReference>
<proteinExistence type="predicted"/>
<sequence length="545" mass="62004">MVAISKLVKWNHLKGWANHRSGESENPNRTPRRNLPRRFRCLTFWRTSCRKRTPRRTRRAQVRNLRRLVERTASLVRIGTRVNTTLTPARITTTDHRHRIRTSRTRRQATTVAVRRRARVTTSSALRTTSRAVLPPGTPTQVRATEVTDSRIRSSRTRIPQADTSSSSSLRTTITTATEDTEEVRQTQLAAAPVITPVKDTPGEVVPSPNTINLILPTTTRTSRASNSIEAIATTTTLAATVTATQDLKATANTRQAAGNLNRRAIQAMEVTEVIRTVEGRRATTDKRTVVVVLAGNILDISNSSSSSNRRIREANRCRVTMQLELVLEVLGITLVDMRVMLPTIIITASSTMRVVRVTTTTTVTVLRELSPRRDPATPRKTLKNSPDLRQSQRRRRRRHLHHNNNHHKPETRLDHRKRSINLRHNMAPRQAECSHRSYPATTNNRAQVHPEVPSATTTTSTITMPRWRSLRRRPPECRSVIASRSTTTTRRLSRTSSRLRWSADLRRRLRLRWYQRTSSNCQTGSTTTRTRSWVSRTSKPTSSR</sequence>
<organism evidence="2">
    <name type="scientific">Culex pipiens</name>
    <name type="common">House mosquito</name>
    <dbReference type="NCBI Taxonomy" id="7175"/>
    <lineage>
        <taxon>Eukaryota</taxon>
        <taxon>Metazoa</taxon>
        <taxon>Ecdysozoa</taxon>
        <taxon>Arthropoda</taxon>
        <taxon>Hexapoda</taxon>
        <taxon>Insecta</taxon>
        <taxon>Pterygota</taxon>
        <taxon>Neoptera</taxon>
        <taxon>Endopterygota</taxon>
        <taxon>Diptera</taxon>
        <taxon>Nematocera</taxon>
        <taxon>Culicoidea</taxon>
        <taxon>Culicidae</taxon>
        <taxon>Culicinae</taxon>
        <taxon>Culicini</taxon>
        <taxon>Culex</taxon>
        <taxon>Culex</taxon>
    </lineage>
</organism>
<feature type="region of interest" description="Disordered" evidence="1">
    <location>
        <begin position="151"/>
        <end position="181"/>
    </location>
</feature>
<dbReference type="AlphaFoldDB" id="A0A8D8B4G8"/>
<accession>A0A8D8B4G8</accession>
<dbReference type="EMBL" id="HBUE01057328">
    <property type="protein sequence ID" value="CAG6466929.1"/>
    <property type="molecule type" value="Transcribed_RNA"/>
</dbReference>
<dbReference type="EMBL" id="HBUE01057331">
    <property type="protein sequence ID" value="CAG6466936.1"/>
    <property type="molecule type" value="Transcribed_RNA"/>
</dbReference>
<name>A0A8D8B4G8_CULPI</name>
<feature type="region of interest" description="Disordered" evidence="1">
    <location>
        <begin position="519"/>
        <end position="545"/>
    </location>
</feature>
<feature type="compositionally biased region" description="Low complexity" evidence="1">
    <location>
        <begin position="164"/>
        <end position="178"/>
    </location>
</feature>
<reference evidence="2" key="1">
    <citation type="submission" date="2021-05" db="EMBL/GenBank/DDBJ databases">
        <authorList>
            <person name="Alioto T."/>
            <person name="Alioto T."/>
            <person name="Gomez Garrido J."/>
        </authorList>
    </citation>
    <scope>NUCLEOTIDE SEQUENCE</scope>
</reference>